<comment type="subunit">
    <text evidence="7">The complex is composed of two ATP-binding proteins (BtuD), two transmembrane proteins (BtuC) and a solute-binding protein (BtuF).</text>
</comment>
<accession>A0A8T4GKS9</accession>
<evidence type="ECO:0000256" key="4">
    <source>
        <dbReference type="ARBA" id="ARBA00022840"/>
    </source>
</evidence>
<dbReference type="AlphaFoldDB" id="A0A8T4GKS9"/>
<keyword evidence="14" id="KW-1185">Reference proteome</keyword>
<keyword evidence="4 13" id="KW-0067">ATP-binding</keyword>
<dbReference type="Pfam" id="PF00005">
    <property type="entry name" value="ABC_tran"/>
    <property type="match status" value="1"/>
</dbReference>
<dbReference type="InterPro" id="IPR050153">
    <property type="entry name" value="Metal_Ion_Import_ABC"/>
</dbReference>
<evidence type="ECO:0000256" key="6">
    <source>
        <dbReference type="ARBA" id="ARBA00058960"/>
    </source>
</evidence>
<evidence type="ECO:0000256" key="2">
    <source>
        <dbReference type="ARBA" id="ARBA00022448"/>
    </source>
</evidence>
<dbReference type="InterPro" id="IPR003593">
    <property type="entry name" value="AAA+_ATPase"/>
</dbReference>
<evidence type="ECO:0000259" key="12">
    <source>
        <dbReference type="PROSITE" id="PS50893"/>
    </source>
</evidence>
<dbReference type="Gene3D" id="3.40.50.300">
    <property type="entry name" value="P-loop containing nucleotide triphosphate hydrolases"/>
    <property type="match status" value="1"/>
</dbReference>
<organism evidence="13 14">
    <name type="scientific">Halorubrum alkaliphilum</name>
    <dbReference type="NCBI Taxonomy" id="261290"/>
    <lineage>
        <taxon>Archaea</taxon>
        <taxon>Methanobacteriati</taxon>
        <taxon>Methanobacteriota</taxon>
        <taxon>Stenosarchaea group</taxon>
        <taxon>Halobacteria</taxon>
        <taxon>Halobacteriales</taxon>
        <taxon>Haloferacaceae</taxon>
        <taxon>Halorubrum</taxon>
    </lineage>
</organism>
<evidence type="ECO:0000256" key="5">
    <source>
        <dbReference type="ARBA" id="ARBA00050590"/>
    </source>
</evidence>
<evidence type="ECO:0000256" key="11">
    <source>
        <dbReference type="SAM" id="MobiDB-lite"/>
    </source>
</evidence>
<proteinExistence type="inferred from homology"/>
<evidence type="ECO:0000256" key="1">
    <source>
        <dbReference type="ARBA" id="ARBA00005417"/>
    </source>
</evidence>
<dbReference type="CDD" id="cd03235">
    <property type="entry name" value="ABC_Metallic_Cations"/>
    <property type="match status" value="1"/>
</dbReference>
<dbReference type="GO" id="GO:0005524">
    <property type="term" value="F:ATP binding"/>
    <property type="evidence" value="ECO:0007669"/>
    <property type="project" value="UniProtKB-KW"/>
</dbReference>
<name>A0A8T4GKS9_9EURY</name>
<feature type="compositionally biased region" description="Low complexity" evidence="11">
    <location>
        <begin position="252"/>
        <end position="263"/>
    </location>
</feature>
<evidence type="ECO:0000313" key="13">
    <source>
        <dbReference type="EMBL" id="MBP1923971.1"/>
    </source>
</evidence>
<dbReference type="InterPro" id="IPR027417">
    <property type="entry name" value="P-loop_NTPase"/>
</dbReference>
<keyword evidence="3" id="KW-0547">Nucleotide-binding</keyword>
<dbReference type="PROSITE" id="PS50893">
    <property type="entry name" value="ABC_TRANSPORTER_2"/>
    <property type="match status" value="1"/>
</dbReference>
<dbReference type="GO" id="GO:0015420">
    <property type="term" value="F:ABC-type vitamin B12 transporter activity"/>
    <property type="evidence" value="ECO:0007669"/>
    <property type="project" value="UniProtKB-EC"/>
</dbReference>
<sequence>MTPAIDAENVRFAYGDTPVLSGVSLTVEESEFLGLVGPNGSGKTTLLKILLGLKTPDSGSVRLFGTPARSFTDGTRLGYVSQQSSEADATMPVTVREVVRMGRYAHAGIRRLSDEDRRAVDEALDRTGITDLADRRINRLSGGQKQRAYIARALASEADLLALDEPTVGVDADSVERFYRLLDELNDEGITIVLIEHDVGLLAEHATTMACLDGELYAHDETRPFLESDALERVFGSARAVRADALGGDALGGTTDASAGDADPIVEDADAPVGGN</sequence>
<dbReference type="RefSeq" id="WP_209487121.1">
    <property type="nucleotide sequence ID" value="NZ_JAGGKQ010000037.1"/>
</dbReference>
<evidence type="ECO:0000256" key="8">
    <source>
        <dbReference type="ARBA" id="ARBA00066387"/>
    </source>
</evidence>
<dbReference type="EMBL" id="JAGGKQ010000037">
    <property type="protein sequence ID" value="MBP1923971.1"/>
    <property type="molecule type" value="Genomic_DNA"/>
</dbReference>
<evidence type="ECO:0000256" key="3">
    <source>
        <dbReference type="ARBA" id="ARBA00022741"/>
    </source>
</evidence>
<comment type="similarity">
    <text evidence="1">Belongs to the ABC transporter superfamily.</text>
</comment>
<dbReference type="EC" id="7.6.2.8" evidence="8"/>
<dbReference type="OrthoDB" id="10909at2157"/>
<dbReference type="PANTHER" id="PTHR42734">
    <property type="entry name" value="METAL TRANSPORT SYSTEM ATP-BINDING PROTEIN TM_0124-RELATED"/>
    <property type="match status" value="1"/>
</dbReference>
<keyword evidence="13" id="KW-0378">Hydrolase</keyword>
<dbReference type="FunFam" id="3.40.50.300:FF:000134">
    <property type="entry name" value="Iron-enterobactin ABC transporter ATP-binding protein"/>
    <property type="match status" value="1"/>
</dbReference>
<feature type="region of interest" description="Disordered" evidence="11">
    <location>
        <begin position="252"/>
        <end position="276"/>
    </location>
</feature>
<comment type="function">
    <text evidence="6">Required for corrinoid utilization. Probably part of the ABC transporter complex BtuCDF involved in cobalamin (vitamin B12) import. Probably responsible for energy coupling to the transport system.</text>
</comment>
<dbReference type="PANTHER" id="PTHR42734:SF5">
    <property type="entry name" value="IRON TRANSPORT SYSTEM ATP-BINDING PROTEIN HI_0361-RELATED"/>
    <property type="match status" value="1"/>
</dbReference>
<protein>
    <recommendedName>
        <fullName evidence="9">Cobalamin import ATP-binding protein BtuD</fullName>
        <ecNumber evidence="8">7.6.2.8</ecNumber>
    </recommendedName>
    <alternativeName>
        <fullName evidence="10">Vitamin B12-transporting ATPase</fullName>
    </alternativeName>
</protein>
<comment type="caution">
    <text evidence="13">The sequence shown here is derived from an EMBL/GenBank/DDBJ whole genome shotgun (WGS) entry which is preliminary data.</text>
</comment>
<evidence type="ECO:0000256" key="7">
    <source>
        <dbReference type="ARBA" id="ARBA00064420"/>
    </source>
</evidence>
<evidence type="ECO:0000256" key="9">
    <source>
        <dbReference type="ARBA" id="ARBA00073649"/>
    </source>
</evidence>
<comment type="catalytic activity">
    <reaction evidence="5">
        <text>an R-cob(III)alamin(out) + ATP + H2O = an R-cob(III)alamin(in) + ADP + phosphate + H(+)</text>
        <dbReference type="Rhea" id="RHEA:17873"/>
        <dbReference type="ChEBI" id="CHEBI:15377"/>
        <dbReference type="ChEBI" id="CHEBI:15378"/>
        <dbReference type="ChEBI" id="CHEBI:30616"/>
        <dbReference type="ChEBI" id="CHEBI:43474"/>
        <dbReference type="ChEBI" id="CHEBI:140785"/>
        <dbReference type="ChEBI" id="CHEBI:456216"/>
        <dbReference type="EC" id="7.6.2.8"/>
    </reaction>
</comment>
<dbReference type="SMART" id="SM00382">
    <property type="entry name" value="AAA"/>
    <property type="match status" value="1"/>
</dbReference>
<dbReference type="SUPFAM" id="SSF52540">
    <property type="entry name" value="P-loop containing nucleoside triphosphate hydrolases"/>
    <property type="match status" value="1"/>
</dbReference>
<dbReference type="GO" id="GO:0016887">
    <property type="term" value="F:ATP hydrolysis activity"/>
    <property type="evidence" value="ECO:0007669"/>
    <property type="project" value="InterPro"/>
</dbReference>
<evidence type="ECO:0000313" key="14">
    <source>
        <dbReference type="Proteomes" id="UP000823588"/>
    </source>
</evidence>
<evidence type="ECO:0000256" key="10">
    <source>
        <dbReference type="ARBA" id="ARBA00077139"/>
    </source>
</evidence>
<gene>
    <name evidence="13" type="ORF">J2751_003019</name>
</gene>
<keyword evidence="2" id="KW-0813">Transport</keyword>
<feature type="domain" description="ABC transporter" evidence="12">
    <location>
        <begin position="5"/>
        <end position="238"/>
    </location>
</feature>
<dbReference type="InterPro" id="IPR003439">
    <property type="entry name" value="ABC_transporter-like_ATP-bd"/>
</dbReference>
<reference evidence="13" key="1">
    <citation type="submission" date="2021-03" db="EMBL/GenBank/DDBJ databases">
        <title>Genomic Encyclopedia of Type Strains, Phase IV (KMG-IV): sequencing the most valuable type-strain genomes for metagenomic binning, comparative biology and taxonomic classification.</title>
        <authorList>
            <person name="Goeker M."/>
        </authorList>
    </citation>
    <scope>NUCLEOTIDE SEQUENCE</scope>
    <source>
        <strain evidence="13">DSM 23564</strain>
    </source>
</reference>
<dbReference type="Proteomes" id="UP000823588">
    <property type="component" value="Unassembled WGS sequence"/>
</dbReference>